<feature type="signal peptide" evidence="3">
    <location>
        <begin position="1"/>
        <end position="15"/>
    </location>
</feature>
<dbReference type="PANTHER" id="PTHR31956">
    <property type="entry name" value="NON-SPECIFIC PHOSPHOLIPASE C4-RELATED"/>
    <property type="match status" value="1"/>
</dbReference>
<keyword evidence="5" id="KW-1185">Reference proteome</keyword>
<proteinExistence type="predicted"/>
<dbReference type="GO" id="GO:0009395">
    <property type="term" value="P:phospholipid catabolic process"/>
    <property type="evidence" value="ECO:0007669"/>
    <property type="project" value="TreeGrafter"/>
</dbReference>
<evidence type="ECO:0000313" key="4">
    <source>
        <dbReference type="EMBL" id="KIM88484.1"/>
    </source>
</evidence>
<evidence type="ECO:0000256" key="2">
    <source>
        <dbReference type="SAM" id="MobiDB-lite"/>
    </source>
</evidence>
<feature type="compositionally biased region" description="Gly residues" evidence="2">
    <location>
        <begin position="391"/>
        <end position="446"/>
    </location>
</feature>
<dbReference type="Pfam" id="PF04185">
    <property type="entry name" value="Phosphoesterase"/>
    <property type="match status" value="1"/>
</dbReference>
<dbReference type="Gene3D" id="3.40.720.10">
    <property type="entry name" value="Alkaline Phosphatase, subunit A"/>
    <property type="match status" value="1"/>
</dbReference>
<gene>
    <name evidence="4" type="ORF">PILCRDRAFT_814381</name>
</gene>
<dbReference type="InterPro" id="IPR017850">
    <property type="entry name" value="Alkaline_phosphatase_core_sf"/>
</dbReference>
<dbReference type="Proteomes" id="UP000054166">
    <property type="component" value="Unassembled WGS sequence"/>
</dbReference>
<accession>A0A0C3G9S0</accession>
<dbReference type="InParanoid" id="A0A0C3G9S0"/>
<protein>
    <recommendedName>
        <fullName evidence="6">Acid phosphatase</fullName>
    </recommendedName>
</protein>
<organism evidence="4 5">
    <name type="scientific">Piloderma croceum (strain F 1598)</name>
    <dbReference type="NCBI Taxonomy" id="765440"/>
    <lineage>
        <taxon>Eukaryota</taxon>
        <taxon>Fungi</taxon>
        <taxon>Dikarya</taxon>
        <taxon>Basidiomycota</taxon>
        <taxon>Agaricomycotina</taxon>
        <taxon>Agaricomycetes</taxon>
        <taxon>Agaricomycetidae</taxon>
        <taxon>Atheliales</taxon>
        <taxon>Atheliaceae</taxon>
        <taxon>Piloderma</taxon>
    </lineage>
</organism>
<evidence type="ECO:0000256" key="3">
    <source>
        <dbReference type="SAM" id="SignalP"/>
    </source>
</evidence>
<evidence type="ECO:0000256" key="1">
    <source>
        <dbReference type="ARBA" id="ARBA00022801"/>
    </source>
</evidence>
<keyword evidence="3" id="KW-0732">Signal</keyword>
<feature type="chain" id="PRO_5012136006" description="Acid phosphatase" evidence="3">
    <location>
        <begin position="16"/>
        <end position="446"/>
    </location>
</feature>
<sequence length="446" mass="48411">MWSLVAFLLLPVVWAQTTTIPFVPAQPCPTCSSRNYVGKNNGTLPKATVRKGKVFDYYIEIMMENQDPNIVDTLSAYEAIAKKGIMLTNTFSLTHPSEPNYLASWSGSFWGAADDDFHAVPENIMTMTDLLEDKTISWASYQENMPTDGFTGMNFTQANYVNVSGPPEIYYMRKHNPHILHDSIANNPQRRMRVRNFEDFAADITADRLPQYNWVTSNMRNDAHDTNAAYSSSWLNFWLLPLLEDKRFNRERTLIMVRFDEDATDGGPNKVAAFLLGSAVPEHMYGSVDNTFYTHYSSLSTMEANWGLDCLGRGDTNATLANVFDLVANQIGYKNVDVSDKEITSFGFNISGSTPGPFNPNPDLVTPFPPPNSHAKCPGGGKVIGIQNNGSGHGNGDGNGNGKGSGNESGKGSGNGNGKGSGNESGKGSGNGSGKNNGKGGKGNGH</sequence>
<dbReference type="STRING" id="765440.A0A0C3G9S0"/>
<reference evidence="4 5" key="1">
    <citation type="submission" date="2014-04" db="EMBL/GenBank/DDBJ databases">
        <authorList>
            <consortium name="DOE Joint Genome Institute"/>
            <person name="Kuo A."/>
            <person name="Tarkka M."/>
            <person name="Buscot F."/>
            <person name="Kohler A."/>
            <person name="Nagy L.G."/>
            <person name="Floudas D."/>
            <person name="Copeland A."/>
            <person name="Barry K.W."/>
            <person name="Cichocki N."/>
            <person name="Veneault-Fourrey C."/>
            <person name="LaButti K."/>
            <person name="Lindquist E.A."/>
            <person name="Lipzen A."/>
            <person name="Lundell T."/>
            <person name="Morin E."/>
            <person name="Murat C."/>
            <person name="Sun H."/>
            <person name="Tunlid A."/>
            <person name="Henrissat B."/>
            <person name="Grigoriev I.V."/>
            <person name="Hibbett D.S."/>
            <person name="Martin F."/>
            <person name="Nordberg H.P."/>
            <person name="Cantor M.N."/>
            <person name="Hua S.X."/>
        </authorList>
    </citation>
    <scope>NUCLEOTIDE SEQUENCE [LARGE SCALE GENOMIC DNA]</scope>
    <source>
        <strain evidence="4 5">F 1598</strain>
    </source>
</reference>
<evidence type="ECO:0000313" key="5">
    <source>
        <dbReference type="Proteomes" id="UP000054166"/>
    </source>
</evidence>
<dbReference type="PANTHER" id="PTHR31956:SF8">
    <property type="entry name" value="ACID PHOSPHATASE PHOA (AFU_ORTHOLOGUE AFUA_1G03570)"/>
    <property type="match status" value="1"/>
</dbReference>
<name>A0A0C3G9S0_PILCF</name>
<dbReference type="OrthoDB" id="5135119at2759"/>
<evidence type="ECO:0008006" key="6">
    <source>
        <dbReference type="Google" id="ProtNLM"/>
    </source>
</evidence>
<dbReference type="AlphaFoldDB" id="A0A0C3G9S0"/>
<dbReference type="EMBL" id="KN832977">
    <property type="protein sequence ID" value="KIM88484.1"/>
    <property type="molecule type" value="Genomic_DNA"/>
</dbReference>
<dbReference type="InterPro" id="IPR007312">
    <property type="entry name" value="Phosphoesterase"/>
</dbReference>
<keyword evidence="1" id="KW-0378">Hydrolase</keyword>
<dbReference type="HOGENOM" id="CLU_027977_4_0_1"/>
<feature type="region of interest" description="Disordered" evidence="2">
    <location>
        <begin position="352"/>
        <end position="446"/>
    </location>
</feature>
<reference evidence="5" key="2">
    <citation type="submission" date="2015-01" db="EMBL/GenBank/DDBJ databases">
        <title>Evolutionary Origins and Diversification of the Mycorrhizal Mutualists.</title>
        <authorList>
            <consortium name="DOE Joint Genome Institute"/>
            <consortium name="Mycorrhizal Genomics Consortium"/>
            <person name="Kohler A."/>
            <person name="Kuo A."/>
            <person name="Nagy L.G."/>
            <person name="Floudas D."/>
            <person name="Copeland A."/>
            <person name="Barry K.W."/>
            <person name="Cichocki N."/>
            <person name="Veneault-Fourrey C."/>
            <person name="LaButti K."/>
            <person name="Lindquist E.A."/>
            <person name="Lipzen A."/>
            <person name="Lundell T."/>
            <person name="Morin E."/>
            <person name="Murat C."/>
            <person name="Riley R."/>
            <person name="Ohm R."/>
            <person name="Sun H."/>
            <person name="Tunlid A."/>
            <person name="Henrissat B."/>
            <person name="Grigoriev I.V."/>
            <person name="Hibbett D.S."/>
            <person name="Martin F."/>
        </authorList>
    </citation>
    <scope>NUCLEOTIDE SEQUENCE [LARGE SCALE GENOMIC DNA]</scope>
    <source>
        <strain evidence="5">F 1598</strain>
    </source>
</reference>
<dbReference type="GO" id="GO:0016788">
    <property type="term" value="F:hydrolase activity, acting on ester bonds"/>
    <property type="evidence" value="ECO:0007669"/>
    <property type="project" value="InterPro"/>
</dbReference>